<dbReference type="Proteomes" id="UP000233469">
    <property type="component" value="Unassembled WGS sequence"/>
</dbReference>
<evidence type="ECO:0000256" key="1">
    <source>
        <dbReference type="SAM" id="MobiDB-lite"/>
    </source>
</evidence>
<organism evidence="2 3">
    <name type="scientific">Rhizophagus irregularis</name>
    <dbReference type="NCBI Taxonomy" id="588596"/>
    <lineage>
        <taxon>Eukaryota</taxon>
        <taxon>Fungi</taxon>
        <taxon>Fungi incertae sedis</taxon>
        <taxon>Mucoromycota</taxon>
        <taxon>Glomeromycotina</taxon>
        <taxon>Glomeromycetes</taxon>
        <taxon>Glomerales</taxon>
        <taxon>Glomeraceae</taxon>
        <taxon>Rhizophagus</taxon>
    </lineage>
</organism>
<evidence type="ECO:0000313" key="2">
    <source>
        <dbReference type="EMBL" id="PKK68116.1"/>
    </source>
</evidence>
<dbReference type="VEuPathDB" id="FungiDB:RhiirFUN_019121"/>
<evidence type="ECO:0000313" key="3">
    <source>
        <dbReference type="Proteomes" id="UP000233469"/>
    </source>
</evidence>
<dbReference type="VEuPathDB" id="FungiDB:FUN_020153"/>
<feature type="compositionally biased region" description="Basic and acidic residues" evidence="1">
    <location>
        <begin position="192"/>
        <end position="205"/>
    </location>
</feature>
<dbReference type="AlphaFoldDB" id="A0A2N1N2L9"/>
<dbReference type="EMBL" id="LLXL01000881">
    <property type="protein sequence ID" value="PKK68116.1"/>
    <property type="molecule type" value="Genomic_DNA"/>
</dbReference>
<name>A0A2N1N2L9_9GLOM</name>
<proteinExistence type="predicted"/>
<accession>A0A2N1N2L9</accession>
<dbReference type="VEuPathDB" id="FungiDB:RhiirA1_393958"/>
<feature type="compositionally biased region" description="Basic residues" evidence="1">
    <location>
        <begin position="206"/>
        <end position="230"/>
    </location>
</feature>
<reference evidence="2 3" key="1">
    <citation type="submission" date="2016-04" db="EMBL/GenBank/DDBJ databases">
        <title>Genome analyses suggest a sexual origin of heterokaryosis in a supposedly ancient asexual fungus.</title>
        <authorList>
            <person name="Ropars J."/>
            <person name="Sedzielewska K."/>
            <person name="Noel J."/>
            <person name="Charron P."/>
            <person name="Farinelli L."/>
            <person name="Marton T."/>
            <person name="Kruger M."/>
            <person name="Pelin A."/>
            <person name="Brachmann A."/>
            <person name="Corradi N."/>
        </authorList>
    </citation>
    <scope>NUCLEOTIDE SEQUENCE [LARGE SCALE GENOMIC DNA]</scope>
    <source>
        <strain evidence="2 3">C2</strain>
    </source>
</reference>
<gene>
    <name evidence="2" type="ORF">RhiirC2_782682</name>
</gene>
<sequence>MIYKKDKKVKKEGKEIFDSKKKNSNDFFEPKKMVEKPNKALPLQQRQNEMKIPITLSERIYIELGNFTSNKYKFSSKFKTSSENEVVDLISKWKIRGKTNESNINYLEKELLRSSKNTEWKKLIILEKKIISLAEQNEILLKYITLNNDFTKRLKDENRYQDNKEKANLGIIISIISKPWLIEDNNSMSKIKDENENKEEETKGKDRNRKGIVKLKQKKTRKTRRKRRRSKNEEIEERRLRIHN</sequence>
<protein>
    <submittedName>
        <fullName evidence="2">Uncharacterized protein</fullName>
    </submittedName>
</protein>
<feature type="compositionally biased region" description="Basic and acidic residues" evidence="1">
    <location>
        <begin position="231"/>
        <end position="244"/>
    </location>
</feature>
<comment type="caution">
    <text evidence="2">The sequence shown here is derived from an EMBL/GenBank/DDBJ whole genome shotgun (WGS) entry which is preliminary data.</text>
</comment>
<reference evidence="2 3" key="2">
    <citation type="submission" date="2017-10" db="EMBL/GenBank/DDBJ databases">
        <title>Extensive intraspecific genome diversity in a model arbuscular mycorrhizal fungus.</title>
        <authorList>
            <person name="Chen E.C.H."/>
            <person name="Morin E."/>
            <person name="Baudet D."/>
            <person name="Noel J."/>
            <person name="Ndikumana S."/>
            <person name="Charron P."/>
            <person name="St-Onge C."/>
            <person name="Giorgi J."/>
            <person name="Grigoriev I.V."/>
            <person name="Roux C."/>
            <person name="Martin F.M."/>
            <person name="Corradi N."/>
        </authorList>
    </citation>
    <scope>NUCLEOTIDE SEQUENCE [LARGE SCALE GENOMIC DNA]</scope>
    <source>
        <strain evidence="2 3">C2</strain>
    </source>
</reference>
<feature type="region of interest" description="Disordered" evidence="1">
    <location>
        <begin position="192"/>
        <end position="244"/>
    </location>
</feature>